<dbReference type="PANTHER" id="PTHR10885:SF20">
    <property type="entry name" value="NUDIX HYDROLASE DOMAIN-CONTAINING PROTEIN"/>
    <property type="match status" value="1"/>
</dbReference>
<dbReference type="InterPro" id="IPR015797">
    <property type="entry name" value="NUDIX_hydrolase-like_dom_sf"/>
</dbReference>
<dbReference type="InterPro" id="IPR020084">
    <property type="entry name" value="NUDIX_hydrolase_CS"/>
</dbReference>
<name>A0A2M7BR20_9BACT</name>
<dbReference type="PROSITE" id="PS51462">
    <property type="entry name" value="NUDIX"/>
    <property type="match status" value="1"/>
</dbReference>
<gene>
    <name evidence="3" type="ORF">COS52_05450</name>
</gene>
<evidence type="ECO:0000313" key="4">
    <source>
        <dbReference type="Proteomes" id="UP000230119"/>
    </source>
</evidence>
<dbReference type="InterPro" id="IPR000086">
    <property type="entry name" value="NUDIX_hydrolase_dom"/>
</dbReference>
<dbReference type="GO" id="GO:0005737">
    <property type="term" value="C:cytoplasm"/>
    <property type="evidence" value="ECO:0007669"/>
    <property type="project" value="TreeGrafter"/>
</dbReference>
<organism evidence="3 4">
    <name type="scientific">Candidatus Roizmanbacteria bacterium CG03_land_8_20_14_0_80_39_12</name>
    <dbReference type="NCBI Taxonomy" id="1974847"/>
    <lineage>
        <taxon>Bacteria</taxon>
        <taxon>Candidatus Roizmaniibacteriota</taxon>
    </lineage>
</organism>
<protein>
    <recommendedName>
        <fullName evidence="2">Nudix hydrolase domain-containing protein</fullName>
    </recommendedName>
</protein>
<feature type="domain" description="Nudix hydrolase" evidence="2">
    <location>
        <begin position="33"/>
        <end position="164"/>
    </location>
</feature>
<dbReference type="AlphaFoldDB" id="A0A2M7BR20"/>
<dbReference type="GO" id="GO:0016787">
    <property type="term" value="F:hydrolase activity"/>
    <property type="evidence" value="ECO:0007669"/>
    <property type="project" value="UniProtKB-KW"/>
</dbReference>
<accession>A0A2M7BR20</accession>
<dbReference type="EMBL" id="PEVA01000227">
    <property type="protein sequence ID" value="PIV07922.1"/>
    <property type="molecule type" value="Genomic_DNA"/>
</dbReference>
<proteinExistence type="predicted"/>
<evidence type="ECO:0000259" key="2">
    <source>
        <dbReference type="PROSITE" id="PS51462"/>
    </source>
</evidence>
<dbReference type="GO" id="GO:0004452">
    <property type="term" value="F:isopentenyl-diphosphate delta-isomerase activity"/>
    <property type="evidence" value="ECO:0007669"/>
    <property type="project" value="TreeGrafter"/>
</dbReference>
<evidence type="ECO:0000256" key="1">
    <source>
        <dbReference type="ARBA" id="ARBA00022801"/>
    </source>
</evidence>
<comment type="caution">
    <text evidence="3">The sequence shown here is derived from an EMBL/GenBank/DDBJ whole genome shotgun (WGS) entry which is preliminary data.</text>
</comment>
<keyword evidence="1" id="KW-0378">Hydrolase</keyword>
<dbReference type="Gene3D" id="3.90.79.10">
    <property type="entry name" value="Nucleoside Triphosphate Pyrophosphohydrolase"/>
    <property type="match status" value="1"/>
</dbReference>
<dbReference type="GO" id="GO:0009240">
    <property type="term" value="P:isopentenyl diphosphate biosynthetic process"/>
    <property type="evidence" value="ECO:0007669"/>
    <property type="project" value="TreeGrafter"/>
</dbReference>
<dbReference type="PROSITE" id="PS00893">
    <property type="entry name" value="NUDIX_BOX"/>
    <property type="match status" value="1"/>
</dbReference>
<sequence>MKDIQDEQFIVVNEKDEVIGYKSRYECHHDKSLIHRAVDVILLNKEGKIAMQKRSIQKDLYPGYYCVTASGHVSKGESYEDTADRELKEEMGVEEVRLERKDTFITHAEKETEMIAIFVGSYEGAYDFPVDEVESIHFFSKEEIKKVSPITPSSIESLKRIKWL</sequence>
<dbReference type="Proteomes" id="UP000230119">
    <property type="component" value="Unassembled WGS sequence"/>
</dbReference>
<reference evidence="4" key="1">
    <citation type="submission" date="2017-09" db="EMBL/GenBank/DDBJ databases">
        <title>Depth-based differentiation of microbial function through sediment-hosted aquifers and enrichment of novel symbionts in the deep terrestrial subsurface.</title>
        <authorList>
            <person name="Probst A.J."/>
            <person name="Ladd B."/>
            <person name="Jarett J.K."/>
            <person name="Geller-Mcgrath D.E."/>
            <person name="Sieber C.M.K."/>
            <person name="Emerson J.B."/>
            <person name="Anantharaman K."/>
            <person name="Thomas B.C."/>
            <person name="Malmstrom R."/>
            <person name="Stieglmeier M."/>
            <person name="Klingl A."/>
            <person name="Woyke T."/>
            <person name="Ryan C.M."/>
            <person name="Banfield J.F."/>
        </authorList>
    </citation>
    <scope>NUCLEOTIDE SEQUENCE [LARGE SCALE GENOMIC DNA]</scope>
</reference>
<dbReference type="PANTHER" id="PTHR10885">
    <property type="entry name" value="ISOPENTENYL-DIPHOSPHATE DELTA-ISOMERASE"/>
    <property type="match status" value="1"/>
</dbReference>
<dbReference type="SUPFAM" id="SSF55811">
    <property type="entry name" value="Nudix"/>
    <property type="match status" value="1"/>
</dbReference>
<dbReference type="Pfam" id="PF00293">
    <property type="entry name" value="NUDIX"/>
    <property type="match status" value="1"/>
</dbReference>
<evidence type="ECO:0000313" key="3">
    <source>
        <dbReference type="EMBL" id="PIV07922.1"/>
    </source>
</evidence>